<dbReference type="PROSITE" id="PS50977">
    <property type="entry name" value="HTH_TETR_2"/>
    <property type="match status" value="1"/>
</dbReference>
<protein>
    <submittedName>
        <fullName evidence="5">TetR/AcrR family transcriptional regulator</fullName>
    </submittedName>
</protein>
<dbReference type="InterPro" id="IPR001647">
    <property type="entry name" value="HTH_TetR"/>
</dbReference>
<organism evidence="5 6">
    <name type="scientific">Phreatobacter stygius</name>
    <dbReference type="NCBI Taxonomy" id="1940610"/>
    <lineage>
        <taxon>Bacteria</taxon>
        <taxon>Pseudomonadati</taxon>
        <taxon>Pseudomonadota</taxon>
        <taxon>Alphaproteobacteria</taxon>
        <taxon>Hyphomicrobiales</taxon>
        <taxon>Phreatobacteraceae</taxon>
        <taxon>Phreatobacter</taxon>
    </lineage>
</organism>
<keyword evidence="6" id="KW-1185">Reference proteome</keyword>
<keyword evidence="1 2" id="KW-0238">DNA-binding</keyword>
<dbReference type="KEGG" id="pstg:E8M01_05310"/>
<dbReference type="RefSeq" id="WP_136959165.1">
    <property type="nucleotide sequence ID" value="NZ_CP039690.1"/>
</dbReference>
<evidence type="ECO:0000256" key="2">
    <source>
        <dbReference type="PROSITE-ProRule" id="PRU00335"/>
    </source>
</evidence>
<feature type="DNA-binding region" description="H-T-H motif" evidence="2">
    <location>
        <begin position="34"/>
        <end position="53"/>
    </location>
</feature>
<proteinExistence type="predicted"/>
<evidence type="ECO:0000256" key="1">
    <source>
        <dbReference type="ARBA" id="ARBA00023125"/>
    </source>
</evidence>
<evidence type="ECO:0000256" key="3">
    <source>
        <dbReference type="SAM" id="MobiDB-lite"/>
    </source>
</evidence>
<evidence type="ECO:0000313" key="6">
    <source>
        <dbReference type="Proteomes" id="UP000298781"/>
    </source>
</evidence>
<feature type="compositionally biased region" description="Basic and acidic residues" evidence="3">
    <location>
        <begin position="218"/>
        <end position="241"/>
    </location>
</feature>
<reference evidence="5 6" key="1">
    <citation type="submission" date="2019-04" db="EMBL/GenBank/DDBJ databases">
        <title>Phreatobacter aquaticus sp. nov.</title>
        <authorList>
            <person name="Choi A."/>
        </authorList>
    </citation>
    <scope>NUCLEOTIDE SEQUENCE [LARGE SCALE GENOMIC DNA]</scope>
    <source>
        <strain evidence="5 6">KCTC 52518</strain>
    </source>
</reference>
<sequence>MAKASKPTSPQAPRDAIVAAYMALLAEKAPHDIGLAEIAEKAGVSLAVLRGEFGSKFDILAAFVKTVDTTVLEGIDQDLAEQPTKEKLFDILMRRLDVLAPHKAAIGNLARAARRDGGIAMGMNRLALRSHQWMLAAAGVETGGPGGALRAQGMAVMFARVMRVWLDDDDPALAKTMKALDEGLTRAGRAARALDDVERIAAPFKSLFCAPRSFCSRRRSDDREQGREPRPGSWRGDDFRDPNVTPV</sequence>
<gene>
    <name evidence="5" type="ORF">E8M01_05310</name>
</gene>
<dbReference type="Proteomes" id="UP000298781">
    <property type="component" value="Chromosome"/>
</dbReference>
<dbReference type="OrthoDB" id="7828598at2"/>
<dbReference type="Pfam" id="PF00440">
    <property type="entry name" value="TetR_N"/>
    <property type="match status" value="1"/>
</dbReference>
<feature type="region of interest" description="Disordered" evidence="3">
    <location>
        <begin position="216"/>
        <end position="247"/>
    </location>
</feature>
<dbReference type="SUPFAM" id="SSF46689">
    <property type="entry name" value="Homeodomain-like"/>
    <property type="match status" value="1"/>
</dbReference>
<dbReference type="GO" id="GO:0003677">
    <property type="term" value="F:DNA binding"/>
    <property type="evidence" value="ECO:0007669"/>
    <property type="project" value="UniProtKB-UniRule"/>
</dbReference>
<dbReference type="AlphaFoldDB" id="A0A4D7AYB2"/>
<accession>A0A4D7AYB2</accession>
<dbReference type="InterPro" id="IPR009057">
    <property type="entry name" value="Homeodomain-like_sf"/>
</dbReference>
<name>A0A4D7AYB2_9HYPH</name>
<evidence type="ECO:0000313" key="5">
    <source>
        <dbReference type="EMBL" id="QCI63708.1"/>
    </source>
</evidence>
<evidence type="ECO:0000259" key="4">
    <source>
        <dbReference type="PROSITE" id="PS50977"/>
    </source>
</evidence>
<feature type="domain" description="HTH tetR-type" evidence="4">
    <location>
        <begin position="11"/>
        <end position="71"/>
    </location>
</feature>
<dbReference type="EMBL" id="CP039690">
    <property type="protein sequence ID" value="QCI63708.1"/>
    <property type="molecule type" value="Genomic_DNA"/>
</dbReference>
<dbReference type="Gene3D" id="1.10.357.10">
    <property type="entry name" value="Tetracycline Repressor, domain 2"/>
    <property type="match status" value="1"/>
</dbReference>